<dbReference type="AlphaFoldDB" id="A0A3M0Z3X8"/>
<gene>
    <name evidence="2" type="ORF">D6810_00325</name>
</gene>
<protein>
    <submittedName>
        <fullName evidence="2">Uncharacterized protein</fullName>
    </submittedName>
</protein>
<proteinExistence type="predicted"/>
<evidence type="ECO:0000256" key="1">
    <source>
        <dbReference type="SAM" id="Phobius"/>
    </source>
</evidence>
<comment type="caution">
    <text evidence="2">The sequence shown here is derived from an EMBL/GenBank/DDBJ whole genome shotgun (WGS) entry which is preliminary data.</text>
</comment>
<keyword evidence="1" id="KW-0472">Membrane</keyword>
<keyword evidence="1" id="KW-0812">Transmembrane</keyword>
<reference evidence="2 3" key="1">
    <citation type="submission" date="2018-10" db="EMBL/GenBank/DDBJ databases">
        <title>Thermophilic Lithotrophy and Phototrophy in an Intertidal, Iron-rich, Geothermal Spring.</title>
        <authorList>
            <person name="Ward L.M."/>
            <person name="Idei A."/>
            <person name="Nakagawa M."/>
            <person name="Ueno Y."/>
            <person name="Fischer W."/>
            <person name="Mcglynn S.E."/>
        </authorList>
    </citation>
    <scope>NUCLEOTIDE SEQUENCE [LARGE SCALE GENOMIC DNA]</scope>
    <source>
        <strain evidence="2">J137</strain>
    </source>
</reference>
<dbReference type="EMBL" id="RFKV01000011">
    <property type="protein sequence ID" value="RMD77675.1"/>
    <property type="molecule type" value="Genomic_DNA"/>
</dbReference>
<accession>A0A3M0Z3X8</accession>
<evidence type="ECO:0000313" key="3">
    <source>
        <dbReference type="Proteomes" id="UP000269410"/>
    </source>
</evidence>
<name>A0A3M0Z3X8_9BACT</name>
<feature type="transmembrane region" description="Helical" evidence="1">
    <location>
        <begin position="6"/>
        <end position="28"/>
    </location>
</feature>
<dbReference type="Gene3D" id="2.60.40.10">
    <property type="entry name" value="Immunoglobulins"/>
    <property type="match status" value="1"/>
</dbReference>
<evidence type="ECO:0000313" key="2">
    <source>
        <dbReference type="EMBL" id="RMD77675.1"/>
    </source>
</evidence>
<organism evidence="2 3">
    <name type="scientific">Candidatus Dojkabacteria bacterium</name>
    <dbReference type="NCBI Taxonomy" id="2099670"/>
    <lineage>
        <taxon>Bacteria</taxon>
        <taxon>Candidatus Dojkabacteria</taxon>
    </lineage>
</organism>
<keyword evidence="1" id="KW-1133">Transmembrane helix</keyword>
<dbReference type="Proteomes" id="UP000269410">
    <property type="component" value="Unassembled WGS sequence"/>
</dbReference>
<dbReference type="InterPro" id="IPR013783">
    <property type="entry name" value="Ig-like_fold"/>
</dbReference>
<sequence>MDKYNIYQRLIVIVNVVIFVIGNTILFFSAIRELPQAQIAEGIRTFGNTIKVLPDGFSKSESKNLQTNFDVINEILDGIVYEQNGDHFFVLAAPAKFRINSKGVFELISGSMIFYPNKDINISLARDAFTLKSESLTYIDSQTKSAYVYKGRVEAETKIAVEGQELYWNFDTYSTRPFIRTSVSEKKSFKILETSLSKLGISLPEIFDVTSPTISSINIANNSVVTFDELEIIGETEEKTLVTFRDKQIKTEDGKFSFKVKLSDGDNLIKIMLTDQYNQSTNYSFKIKKATESSVTIPVSMPIQ</sequence>